<keyword evidence="5" id="KW-0732">Signal</keyword>
<reference evidence="9" key="1">
    <citation type="submission" date="2015-07" db="EMBL/GenBank/DDBJ databases">
        <title>Draft Genome Sequence of Roseovarius tolerans EL-164, a producer of N-Acylated Alanine Methyl Esters (NAMEs).</title>
        <authorList>
            <person name="Voget S."/>
            <person name="Bruns H."/>
            <person name="Wagner-Doebler I."/>
            <person name="Schulz S."/>
            <person name="Daniel R."/>
        </authorList>
    </citation>
    <scope>NUCLEOTIDE SEQUENCE [LARGE SCALE GENOMIC DNA]</scope>
    <source>
        <strain evidence="9">EL-164</strain>
    </source>
</reference>
<protein>
    <recommendedName>
        <fullName evidence="4">Chitooligosaccharide deacetylase</fullName>
    </recommendedName>
    <alternativeName>
        <fullName evidence="6">Nodulation protein B</fullName>
    </alternativeName>
</protein>
<dbReference type="AlphaFoldDB" id="A0A0L6CQL4"/>
<evidence type="ECO:0000256" key="6">
    <source>
        <dbReference type="ARBA" id="ARBA00032976"/>
    </source>
</evidence>
<comment type="similarity">
    <text evidence="3">Belongs to the polysaccharide deacetylase family.</text>
</comment>
<dbReference type="GO" id="GO:0005975">
    <property type="term" value="P:carbohydrate metabolic process"/>
    <property type="evidence" value="ECO:0007669"/>
    <property type="project" value="InterPro"/>
</dbReference>
<dbReference type="Gene3D" id="3.20.20.370">
    <property type="entry name" value="Glycoside hydrolase/deacetylase"/>
    <property type="match status" value="1"/>
</dbReference>
<dbReference type="CDD" id="cd10918">
    <property type="entry name" value="CE4_NodB_like_5s_6s"/>
    <property type="match status" value="1"/>
</dbReference>
<dbReference type="InterPro" id="IPR002509">
    <property type="entry name" value="NODB_dom"/>
</dbReference>
<proteinExistence type="inferred from homology"/>
<evidence type="ECO:0000256" key="5">
    <source>
        <dbReference type="ARBA" id="ARBA00022729"/>
    </source>
</evidence>
<dbReference type="PATRIC" id="fig|74031.6.peg.3719"/>
<evidence type="ECO:0000256" key="1">
    <source>
        <dbReference type="ARBA" id="ARBA00003236"/>
    </source>
</evidence>
<comment type="caution">
    <text evidence="8">The sequence shown here is derived from an EMBL/GenBank/DDBJ whole genome shotgun (WGS) entry which is preliminary data.</text>
</comment>
<dbReference type="EMBL" id="LGVV01000096">
    <property type="protein sequence ID" value="KNX39843.1"/>
    <property type="molecule type" value="Genomic_DNA"/>
</dbReference>
<sequence length="222" mass="25335">MTARAFNFHGIGQPGPEIPEDERPYWISATALETFLDIFASYRDRQKIVITFDDGNRSDLEIAAPLLMKHRLDARFFVLTGRLDHPAYLNRRSVQNLRGMGFTIGAHGINHVDWARQDVSGLNRELLRSRTVLEEILGEPVTEAAIPFGSYRRRVLRCLRSNGYTTAWSSDGSATTLSGFLRPRLSIRNDTRPDTITRLLDMGDGIRCRWRQKLSIARKSLF</sequence>
<evidence type="ECO:0000259" key="7">
    <source>
        <dbReference type="PROSITE" id="PS51677"/>
    </source>
</evidence>
<evidence type="ECO:0000313" key="8">
    <source>
        <dbReference type="EMBL" id="KNX39843.1"/>
    </source>
</evidence>
<feature type="domain" description="NodB homology" evidence="7">
    <location>
        <begin position="46"/>
        <end position="222"/>
    </location>
</feature>
<evidence type="ECO:0000313" key="9">
    <source>
        <dbReference type="Proteomes" id="UP000037046"/>
    </source>
</evidence>
<dbReference type="Proteomes" id="UP000037046">
    <property type="component" value="Unassembled WGS sequence"/>
</dbReference>
<evidence type="ECO:0000256" key="4">
    <source>
        <dbReference type="ARBA" id="ARBA00020071"/>
    </source>
</evidence>
<dbReference type="PROSITE" id="PS51677">
    <property type="entry name" value="NODB"/>
    <property type="match status" value="1"/>
</dbReference>
<dbReference type="InterPro" id="IPR011330">
    <property type="entry name" value="Glyco_hydro/deAcase_b/a-brl"/>
</dbReference>
<dbReference type="InterPro" id="IPR051398">
    <property type="entry name" value="Polysacch_Deacetylase"/>
</dbReference>
<organism evidence="8 9">
    <name type="scientific">Roseovarius tolerans</name>
    <dbReference type="NCBI Taxonomy" id="74031"/>
    <lineage>
        <taxon>Bacteria</taxon>
        <taxon>Pseudomonadati</taxon>
        <taxon>Pseudomonadota</taxon>
        <taxon>Alphaproteobacteria</taxon>
        <taxon>Rhodobacterales</taxon>
        <taxon>Roseobacteraceae</taxon>
        <taxon>Roseovarius</taxon>
    </lineage>
</organism>
<dbReference type="PANTHER" id="PTHR34216:SF3">
    <property type="entry name" value="POLY-BETA-1,6-N-ACETYL-D-GLUCOSAMINE N-DEACETYLASE"/>
    <property type="match status" value="1"/>
</dbReference>
<dbReference type="PANTHER" id="PTHR34216">
    <property type="match status" value="1"/>
</dbReference>
<accession>A0A0L6CQL4</accession>
<dbReference type="RefSeq" id="WP_160316398.1">
    <property type="nucleotide sequence ID" value="NZ_CP118494.1"/>
</dbReference>
<evidence type="ECO:0000256" key="3">
    <source>
        <dbReference type="ARBA" id="ARBA00010973"/>
    </source>
</evidence>
<dbReference type="GO" id="GO:0005576">
    <property type="term" value="C:extracellular region"/>
    <property type="evidence" value="ECO:0007669"/>
    <property type="project" value="UniProtKB-SubCell"/>
</dbReference>
<keyword evidence="9" id="KW-1185">Reference proteome</keyword>
<dbReference type="SUPFAM" id="SSF88713">
    <property type="entry name" value="Glycoside hydrolase/deacetylase"/>
    <property type="match status" value="1"/>
</dbReference>
<comment type="function">
    <text evidence="1">Is involved in generating a small heat-stable compound (Nod), an acylated oligomer of N-acetylglucosamine, that stimulates mitosis in various plant protoplasts.</text>
</comment>
<name>A0A0L6CQL4_9RHOB</name>
<dbReference type="Pfam" id="PF01522">
    <property type="entry name" value="Polysacc_deac_1"/>
    <property type="match status" value="1"/>
</dbReference>
<dbReference type="OrthoDB" id="9763050at2"/>
<dbReference type="GO" id="GO:0016810">
    <property type="term" value="F:hydrolase activity, acting on carbon-nitrogen (but not peptide) bonds"/>
    <property type="evidence" value="ECO:0007669"/>
    <property type="project" value="InterPro"/>
</dbReference>
<gene>
    <name evidence="8" type="ORF">ROTO_36230</name>
</gene>
<comment type="subcellular location">
    <subcellularLocation>
        <location evidence="2">Secreted</location>
    </subcellularLocation>
</comment>
<evidence type="ECO:0000256" key="2">
    <source>
        <dbReference type="ARBA" id="ARBA00004613"/>
    </source>
</evidence>